<keyword evidence="3" id="KW-1003">Cell membrane</keyword>
<dbReference type="InterPro" id="IPR025937">
    <property type="entry name" value="PDGLE_dom"/>
</dbReference>
<evidence type="ECO:0000313" key="9">
    <source>
        <dbReference type="EMBL" id="CCJ33604.1"/>
    </source>
</evidence>
<dbReference type="OrthoDB" id="5395048at2"/>
<dbReference type="GO" id="GO:0000041">
    <property type="term" value="P:transition metal ion transport"/>
    <property type="evidence" value="ECO:0007669"/>
    <property type="project" value="InterPro"/>
</dbReference>
<proteinExistence type="predicted"/>
<accession>I7K7U2</accession>
<protein>
    <submittedName>
        <fullName evidence="9">Substrate-specific component NikM of nickel ECF transporter / Additional substrate-specific component NikN of nickel ECF transporter</fullName>
    </submittedName>
</protein>
<keyword evidence="5 7" id="KW-1133">Transmembrane helix</keyword>
<comment type="caution">
    <text evidence="9">The sequence shown here is derived from an EMBL/GenBank/DDBJ whole genome shotgun (WGS) entry which is preliminary data.</text>
</comment>
<feature type="transmembrane region" description="Helical" evidence="7">
    <location>
        <begin position="139"/>
        <end position="165"/>
    </location>
</feature>
<evidence type="ECO:0000256" key="4">
    <source>
        <dbReference type="ARBA" id="ARBA00022692"/>
    </source>
</evidence>
<dbReference type="Gene3D" id="1.10.1760.20">
    <property type="match status" value="1"/>
</dbReference>
<evidence type="ECO:0000256" key="3">
    <source>
        <dbReference type="ARBA" id="ARBA00022475"/>
    </source>
</evidence>
<dbReference type="RefSeq" id="WP_008908868.1">
    <property type="nucleotide sequence ID" value="NZ_CAKP01000082.1"/>
</dbReference>
<gene>
    <name evidence="9" type="ORF">CAAU_1520</name>
</gene>
<evidence type="ECO:0000256" key="2">
    <source>
        <dbReference type="ARBA" id="ARBA00022448"/>
    </source>
</evidence>
<dbReference type="GO" id="GO:0005886">
    <property type="term" value="C:plasma membrane"/>
    <property type="evidence" value="ECO:0007669"/>
    <property type="project" value="UniProtKB-SubCell"/>
</dbReference>
<feature type="transmembrane region" description="Helical" evidence="7">
    <location>
        <begin position="104"/>
        <end position="127"/>
    </location>
</feature>
<feature type="transmembrane region" description="Helical" evidence="7">
    <location>
        <begin position="307"/>
        <end position="325"/>
    </location>
</feature>
<dbReference type="STRING" id="857293.CAAU_1520"/>
<evidence type="ECO:0000313" key="10">
    <source>
        <dbReference type="Proteomes" id="UP000007652"/>
    </source>
</evidence>
<evidence type="ECO:0000256" key="1">
    <source>
        <dbReference type="ARBA" id="ARBA00004651"/>
    </source>
</evidence>
<dbReference type="Pfam" id="PF13190">
    <property type="entry name" value="PDGLE"/>
    <property type="match status" value="1"/>
</dbReference>
<dbReference type="InterPro" id="IPR002751">
    <property type="entry name" value="CbiM/NikMN"/>
</dbReference>
<feature type="transmembrane region" description="Helical" evidence="7">
    <location>
        <begin position="226"/>
        <end position="245"/>
    </location>
</feature>
<dbReference type="Proteomes" id="UP000007652">
    <property type="component" value="Unassembled WGS sequence"/>
</dbReference>
<evidence type="ECO:0000256" key="7">
    <source>
        <dbReference type="SAM" id="Phobius"/>
    </source>
</evidence>
<sequence length="334" mass="36233">MHMSDALISPLVGGSMIILTSAATNYSINKIKYEYDDKKIPLMGVMGAFVFAAQMINFTIPGTGSSGHLGGGLLLSIFLGPYAGFITMATILLIQALLFADGGLLAYGCNVLNLGFYSAFIAYPFIYKKIISKGYSKKNIFTASILSAIVSLQLGAFSVVLQTVLSGKTELPFTTFLLLMQPIHLAIGIVEGIITAFVVSYVYKVQPEILEDKEKEHNEKLNYKKILVSFILITALTGGILSWYASSYPDGLEWSILKTTGSEELEAKGAFHQYFGKLQEKVSIMPDYNFKNAKENSDGKIGTSTSGILGSSATLGVILLIGYAIKRFKKTNNV</sequence>
<evidence type="ECO:0000256" key="5">
    <source>
        <dbReference type="ARBA" id="ARBA00022989"/>
    </source>
</evidence>
<keyword evidence="10" id="KW-1185">Reference proteome</keyword>
<dbReference type="Pfam" id="PF01891">
    <property type="entry name" value="CbiM"/>
    <property type="match status" value="1"/>
</dbReference>
<evidence type="ECO:0000256" key="6">
    <source>
        <dbReference type="ARBA" id="ARBA00023136"/>
    </source>
</evidence>
<feature type="transmembrane region" description="Helical" evidence="7">
    <location>
        <begin position="7"/>
        <end position="28"/>
    </location>
</feature>
<dbReference type="PANTHER" id="PTHR34229:SF1">
    <property type="entry name" value="METAL TRANSPORT PROTEIN HI_1621-RELATED"/>
    <property type="match status" value="1"/>
</dbReference>
<keyword evidence="2" id="KW-0813">Transport</keyword>
<comment type="subcellular location">
    <subcellularLocation>
        <location evidence="1">Cell membrane</location>
        <topology evidence="1">Multi-pass membrane protein</topology>
    </subcellularLocation>
</comment>
<feature type="transmembrane region" description="Helical" evidence="7">
    <location>
        <begin position="72"/>
        <end position="98"/>
    </location>
</feature>
<keyword evidence="4 7" id="KW-0812">Transmembrane</keyword>
<feature type="domain" description="PDGLE" evidence="8">
    <location>
        <begin position="224"/>
        <end position="327"/>
    </location>
</feature>
<keyword evidence="6 7" id="KW-0472">Membrane</keyword>
<reference evidence="9 10" key="1">
    <citation type="journal article" date="2011" name="J. Bacteriol.">
        <title>Draft genome sequence of Caloramator australicus strain RC3T, a thermoanaerobe from the Great Artesian Basin of Australia.</title>
        <authorList>
            <person name="Ogg C.D."/>
            <person name="Patel B.K.C."/>
        </authorList>
    </citation>
    <scope>NUCLEOTIDE SEQUENCE [LARGE SCALE GENOMIC DNA]</scope>
    <source>
        <strain evidence="9 10">RC3</strain>
    </source>
</reference>
<dbReference type="AlphaFoldDB" id="I7K7U2"/>
<evidence type="ECO:0000259" key="8">
    <source>
        <dbReference type="Pfam" id="PF13190"/>
    </source>
</evidence>
<dbReference type="PANTHER" id="PTHR34229">
    <property type="entry name" value="METAL TRANSPORT PROTEIN HI_1621-RELATED"/>
    <property type="match status" value="1"/>
</dbReference>
<feature type="transmembrane region" description="Helical" evidence="7">
    <location>
        <begin position="185"/>
        <end position="205"/>
    </location>
</feature>
<feature type="transmembrane region" description="Helical" evidence="7">
    <location>
        <begin position="40"/>
        <end position="60"/>
    </location>
</feature>
<dbReference type="EMBL" id="CAKP01000082">
    <property type="protein sequence ID" value="CCJ33604.1"/>
    <property type="molecule type" value="Genomic_DNA"/>
</dbReference>
<name>I7K7U2_9CLOT</name>
<dbReference type="eggNOG" id="COG0310">
    <property type="taxonomic scope" value="Bacteria"/>
</dbReference>
<organism evidence="9 10">
    <name type="scientific">Caloramator australicus RC3</name>
    <dbReference type="NCBI Taxonomy" id="857293"/>
    <lineage>
        <taxon>Bacteria</taxon>
        <taxon>Bacillati</taxon>
        <taxon>Bacillota</taxon>
        <taxon>Clostridia</taxon>
        <taxon>Eubacteriales</taxon>
        <taxon>Clostridiaceae</taxon>
        <taxon>Caloramator</taxon>
    </lineage>
</organism>